<dbReference type="SMART" id="SM00034">
    <property type="entry name" value="CLECT"/>
    <property type="match status" value="1"/>
</dbReference>
<feature type="repeat" description="CSPG" evidence="11">
    <location>
        <begin position="1489"/>
        <end position="1579"/>
    </location>
</feature>
<evidence type="ECO:0000256" key="6">
    <source>
        <dbReference type="ARBA" id="ARBA00022737"/>
    </source>
</evidence>
<dbReference type="Gene3D" id="3.10.100.10">
    <property type="entry name" value="Mannose-Binding Protein A, subunit A"/>
    <property type="match status" value="1"/>
</dbReference>
<evidence type="ECO:0000256" key="9">
    <source>
        <dbReference type="ARBA" id="ARBA00023157"/>
    </source>
</evidence>
<dbReference type="PROSITE" id="PS51854">
    <property type="entry name" value="CSPG"/>
    <property type="match status" value="12"/>
</dbReference>
<evidence type="ECO:0000256" key="12">
    <source>
        <dbReference type="SAM" id="SignalP"/>
    </source>
</evidence>
<dbReference type="Pfam" id="PF03045">
    <property type="entry name" value="DAN"/>
    <property type="match status" value="1"/>
</dbReference>
<feature type="repeat" description="CSPG" evidence="11">
    <location>
        <begin position="1258"/>
        <end position="1355"/>
    </location>
</feature>
<keyword evidence="10" id="KW-0325">Glycoprotein</keyword>
<evidence type="ECO:0000256" key="7">
    <source>
        <dbReference type="ARBA" id="ARBA00022837"/>
    </source>
</evidence>
<dbReference type="Pfam" id="PF03160">
    <property type="entry name" value="Calx-beta"/>
    <property type="match status" value="1"/>
</dbReference>
<dbReference type="InterPro" id="IPR016187">
    <property type="entry name" value="CTDL_fold"/>
</dbReference>
<feature type="repeat" description="CSPG" evidence="11">
    <location>
        <begin position="1129"/>
        <end position="1237"/>
    </location>
</feature>
<evidence type="ECO:0000256" key="8">
    <source>
        <dbReference type="ARBA" id="ARBA00022889"/>
    </source>
</evidence>
<keyword evidence="9" id="KW-1015">Disulfide bond</keyword>
<dbReference type="InterPro" id="IPR029034">
    <property type="entry name" value="Cystine-knot_cytokine"/>
</dbReference>
<dbReference type="GO" id="GO:0046872">
    <property type="term" value="F:metal ion binding"/>
    <property type="evidence" value="ECO:0007669"/>
    <property type="project" value="UniProtKB-KW"/>
</dbReference>
<dbReference type="GO" id="GO:0005576">
    <property type="term" value="C:extracellular region"/>
    <property type="evidence" value="ECO:0007669"/>
    <property type="project" value="UniProtKB-SubCell"/>
</dbReference>
<dbReference type="SMART" id="SM00041">
    <property type="entry name" value="CT"/>
    <property type="match status" value="1"/>
</dbReference>
<dbReference type="InterPro" id="IPR004133">
    <property type="entry name" value="DAN_dom"/>
</dbReference>
<feature type="repeat" description="CSPG" evidence="11">
    <location>
        <begin position="275"/>
        <end position="369"/>
    </location>
</feature>
<keyword evidence="8" id="KW-0130">Cell adhesion</keyword>
<name>A0AAW1C232_CROAD</name>
<comment type="subcellular location">
    <subcellularLocation>
        <location evidence="1">Secreted</location>
    </subcellularLocation>
</comment>
<dbReference type="InterPro" id="IPR016186">
    <property type="entry name" value="C-type_lectin-like/link_sf"/>
</dbReference>
<keyword evidence="7" id="KW-0106">Calcium</keyword>
<keyword evidence="6" id="KW-0677">Repeat</keyword>
<feature type="repeat" description="CSPG" evidence="11">
    <location>
        <begin position="757"/>
        <end position="848"/>
    </location>
</feature>
<dbReference type="GO" id="GO:0007155">
    <property type="term" value="P:cell adhesion"/>
    <property type="evidence" value="ECO:0007669"/>
    <property type="project" value="UniProtKB-KW"/>
</dbReference>
<dbReference type="Gene3D" id="2.10.90.10">
    <property type="entry name" value="Cystine-knot cytokines"/>
    <property type="match status" value="1"/>
</dbReference>
<dbReference type="InterPro" id="IPR039005">
    <property type="entry name" value="CSPG_rpt"/>
</dbReference>
<feature type="domain" description="C-type lectin" evidence="13">
    <location>
        <begin position="2037"/>
        <end position="2099"/>
    </location>
</feature>
<dbReference type="PANTHER" id="PTHR45739">
    <property type="entry name" value="MATRIX PROTEIN, PUTATIVE-RELATED"/>
    <property type="match status" value="1"/>
</dbReference>
<dbReference type="Gene3D" id="2.60.40.2030">
    <property type="match status" value="1"/>
</dbReference>
<dbReference type="Pfam" id="PF16184">
    <property type="entry name" value="Cadherin_3"/>
    <property type="match status" value="12"/>
</dbReference>
<dbReference type="SUPFAM" id="SSF141072">
    <property type="entry name" value="CalX-like"/>
    <property type="match status" value="1"/>
</dbReference>
<evidence type="ECO:0000256" key="4">
    <source>
        <dbReference type="ARBA" id="ARBA00022723"/>
    </source>
</evidence>
<proteinExistence type="inferred from homology"/>
<evidence type="ECO:0000256" key="5">
    <source>
        <dbReference type="ARBA" id="ARBA00022729"/>
    </source>
</evidence>
<feature type="repeat" description="CSPG" evidence="11">
    <location>
        <begin position="1376"/>
        <end position="1468"/>
    </location>
</feature>
<protein>
    <submittedName>
        <fullName evidence="14">FRAS1-related extracellular matrix protein 1</fullName>
    </submittedName>
</protein>
<evidence type="ECO:0000256" key="10">
    <source>
        <dbReference type="ARBA" id="ARBA00023180"/>
    </source>
</evidence>
<sequence length="2282" mass="258981">MENIWVLLLFALNLKTTRSTFVSINQGLKVMRGQSVFLSQKDLQFSIPREKDACKIKVVMNEPITQRVGKLTPQVFDCHFLPNEVKYTHNGCPILDEDFIMLRLYRFTETETFTETVTLLVKILEPDCNIIKMRSSALEVPEFHGLSNIINKNTITLDYNRKINLECTISLNSLETFLPAHGQLVLGETKEEEPRGDQPQSSSHTTNLKRVQNIRVSCDEFLLMGLRYQHLDPPSPNIDYIPIRLDLTDTRSKILYKSEYAWIPVQLKNAVSNQPPQPAFMAMLILEADQFILSPLSTAILDAEDSETPKSLLVFNITKPPQEGFIIHLQDHTKTVSSFTWASLDNMLIAYQPPNSSHTERRNYEVEFEVYDLYFERSVPITLYISVRTADTNAPRVSWNMGLDLLEGQSRPITWEQLQIVDNDDISRVRLVPVDGLQHGQLTVRGGKGFMFNVLDLKTGVVRYHHDDSDSTKDSIVFRIFDGHHSSRHRFPINILPKDDSPPFLISNVEIEVHEGETILIQSSMLHASDMDSSDDYILFNITRSPQAGEIMKKPKTDFIGYPVTKFLQKDLFNGIIYYHHLGGEIFEDSVELVLCDSHDPPNLSEIQIIRVHIIPVNDQLPKESPGANRHLTVKETEIAYLTKKHLHYTDMETQDSELMYTITSPPFFSFAHYHTDAGKLFMVESIPKLIKDPSILSLRSFTQHAINHMKVAYVPPMEDIGPEPQYIQFVFSISNQHGGTLYGNCFNITVLPVDNQPPEVLTHSLRVEEGGQSTITKGHILISDMDTKPENIRIHLLKLPLHGTVELDENPMNQRDWLTCEDLQMSKVRYHHNGSEFPHDRILFEATDGINSFEFILHVKVIPVNDEPPVMNTDLIPFMQCPEGQAVPITSENLYATDKDSEDMQLMFIVARSSKYGVVKRDGLMIDRFLQADVVSGTVTYEHTSGEIGLAPVFDVLTFIVLDDEIGPDVKACCDDKPPFFPVPYHKSFPVYDINITIFPVDNQPPSIDTGLVFAVQEGASAAITSKHLYATDLDTNSDDLQFVLTSPPQFGYIENILPSPGFEKSNAGISIASFQMENVRKMHINYVQTRHKRIEPTTDQFMLYVTDGKHHSVETPFYVLIHPTNDEEPKFMARNFTVQEGQMKELDASVINAVDLDVPEDILMFTVLQQPHHGFLVKGVYGNNIFHYKQAIISQQYHEIQVDGFSMEVLKNGLKLVYLHDDSDSLADDFSIQLSDGKHKVSKTISVKVNPVNDEKPVLSRKGKIEVNMGEAQIISSAVLSAEDKDTPREQIYYLFERIPENGHLQLKVDHDWVTLYKGMKCTQENIDMNTVRYIHTGTLGSNSEDSFSFHLWDGSNRSPEVVFPVAVKDVEKGNIALIMRPLTVWMGDKGLLMTDVLLAVDGTKKPEELHYVITSPPQYGQIEYVSYPGIPITSFSQMDIAGQKVCYVHSDKASSSRDTFRFIISNGLRTKHGEFEVILGTVDRSLPSVVKNKGLRLFEGSTAVLSPDILQLSDPDTPPQNLSFLLTQFPQYGQIYNRETGLWQQNFSQRDVDNLNVAYKHGGGGSQMDRFSFMATDGINQGFLVNNKLQVDPLPFIIQVDSPANTAPEIVHLHTASDVELLQNGSYGIYITMRSLKAADCDTEDDRIVFKILRGPRYGSLQNITTGEIIQEQFSQKDLNSKIIFYVIDPYWEENSDDLEFQVADPEGHSSLPQMLELKWCKIALLQDEYEVCENEEMLSLKITRSEYRGDSAFVAVKVNELTALSEKDFILPPSRLIQFDPGMSTKMWNIAITYDGLEEEDEVFEVTLISPVNAVLGTRTKAVVRILDSEGGQCNSFRSTSQNLQNLWMKERLLPGSPSSSRHSTVTLEEILLPSSKVMIAQRRDKPPKFSSVNPARNRLRVIGNSKIIHSSSIFRNETDEFFKYHGMTGLKIDEGNSLPRKTKMGTVSLRSQREPRKNVPSSKKMEVLQADSSILDDSLSFPNRCTPNLKGLLYFEENIQKMFLCNGTAWTSWNYSNKDIKMKTCQSGWTYHDGRCYILITDPKATWAIAAQTCKKRYHGHLISVASKSHMHWLWNFSGKKPFWIGLNDQRNPEMKIKQQDLSQGPPFISPDTTKRDAAAAFRKDAKKFWDLFKLKSKSKSEEVILPIKMSEIYQEVCNMLPFSQSITHENCDKVVIQNNLCFGKCSSFHVPGADDRMYSFCSHCLPTKFSMKQLKMNCTMVNLVTKRVMIIEECNRPARGRSSRWPGLLLRVRRTVAEAGGAALNLVREVRGASRR</sequence>
<evidence type="ECO:0000256" key="11">
    <source>
        <dbReference type="PROSITE-ProRule" id="PRU01201"/>
    </source>
</evidence>
<organism evidence="14 15">
    <name type="scientific">Crotalus adamanteus</name>
    <name type="common">Eastern diamondback rattlesnake</name>
    <dbReference type="NCBI Taxonomy" id="8729"/>
    <lineage>
        <taxon>Eukaryota</taxon>
        <taxon>Metazoa</taxon>
        <taxon>Chordata</taxon>
        <taxon>Craniata</taxon>
        <taxon>Vertebrata</taxon>
        <taxon>Euteleostomi</taxon>
        <taxon>Lepidosauria</taxon>
        <taxon>Squamata</taxon>
        <taxon>Bifurcata</taxon>
        <taxon>Unidentata</taxon>
        <taxon>Episquamata</taxon>
        <taxon>Toxicofera</taxon>
        <taxon>Serpentes</taxon>
        <taxon>Colubroidea</taxon>
        <taxon>Viperidae</taxon>
        <taxon>Crotalinae</taxon>
        <taxon>Crotalus</taxon>
    </lineage>
</organism>
<dbReference type="InterPro" id="IPR038081">
    <property type="entry name" value="CalX-like_sf"/>
</dbReference>
<feature type="repeat" description="CSPG" evidence="11">
    <location>
        <begin position="623"/>
        <end position="735"/>
    </location>
</feature>
<dbReference type="InterPro" id="IPR051561">
    <property type="entry name" value="FRAS1_ECM"/>
</dbReference>
<dbReference type="InterPro" id="IPR003644">
    <property type="entry name" value="Calx_beta"/>
</dbReference>
<feature type="repeat" description="CSPG" evidence="11">
    <location>
        <begin position="394"/>
        <end position="481"/>
    </location>
</feature>
<comment type="similarity">
    <text evidence="2">Belongs to the FRAS1 family.</text>
</comment>
<feature type="chain" id="PRO_5043822247" evidence="12">
    <location>
        <begin position="20"/>
        <end position="2282"/>
    </location>
</feature>
<dbReference type="GO" id="GO:0009653">
    <property type="term" value="P:anatomical structure morphogenesis"/>
    <property type="evidence" value="ECO:0007669"/>
    <property type="project" value="TreeGrafter"/>
</dbReference>
<dbReference type="Pfam" id="PF19309">
    <property type="entry name" value="Frem_N"/>
    <property type="match status" value="1"/>
</dbReference>
<reference evidence="14 15" key="1">
    <citation type="journal article" date="2024" name="Proc. Natl. Acad. Sci. U.S.A.">
        <title>The genetic regulatory architecture and epigenomic basis for age-related changes in rattlesnake venom.</title>
        <authorList>
            <person name="Hogan M.P."/>
            <person name="Holding M.L."/>
            <person name="Nystrom G.S."/>
            <person name="Colston T.J."/>
            <person name="Bartlett D.A."/>
            <person name="Mason A.J."/>
            <person name="Ellsworth S.A."/>
            <person name="Rautsaw R.M."/>
            <person name="Lawrence K.C."/>
            <person name="Strickland J.L."/>
            <person name="He B."/>
            <person name="Fraser P."/>
            <person name="Margres M.J."/>
            <person name="Gilbert D.M."/>
            <person name="Gibbs H.L."/>
            <person name="Parkinson C.L."/>
            <person name="Rokyta D.R."/>
        </authorList>
    </citation>
    <scope>NUCLEOTIDE SEQUENCE [LARGE SCALE GENOMIC DNA]</scope>
    <source>
        <strain evidence="14">DRR0105</strain>
    </source>
</reference>
<evidence type="ECO:0000256" key="2">
    <source>
        <dbReference type="ARBA" id="ARBA00005529"/>
    </source>
</evidence>
<feature type="repeat" description="CSPG" evidence="11">
    <location>
        <begin position="1006"/>
        <end position="1108"/>
    </location>
</feature>
<feature type="repeat" description="CSPG" evidence="11">
    <location>
        <begin position="868"/>
        <end position="963"/>
    </location>
</feature>
<keyword evidence="15" id="KW-1185">Reference proteome</keyword>
<comment type="caution">
    <text evidence="14">The sequence shown here is derived from an EMBL/GenBank/DDBJ whole genome shotgun (WGS) entry which is preliminary data.</text>
</comment>
<evidence type="ECO:0000256" key="3">
    <source>
        <dbReference type="ARBA" id="ARBA00022525"/>
    </source>
</evidence>
<accession>A0AAW1C232</accession>
<evidence type="ECO:0000313" key="14">
    <source>
        <dbReference type="EMBL" id="KAK9408141.1"/>
    </source>
</evidence>
<dbReference type="InterPro" id="IPR006207">
    <property type="entry name" value="Cys_knot_C"/>
</dbReference>
<dbReference type="EMBL" id="JAOTOJ010000002">
    <property type="protein sequence ID" value="KAK9408141.1"/>
    <property type="molecule type" value="Genomic_DNA"/>
</dbReference>
<dbReference type="InterPro" id="IPR045658">
    <property type="entry name" value="FRAS1-rel_N"/>
</dbReference>
<keyword evidence="4" id="KW-0479">Metal-binding</keyword>
<feature type="repeat" description="CSPG" evidence="11">
    <location>
        <begin position="1613"/>
        <end position="1707"/>
    </location>
</feature>
<dbReference type="GO" id="GO:0016020">
    <property type="term" value="C:membrane"/>
    <property type="evidence" value="ECO:0007669"/>
    <property type="project" value="InterPro"/>
</dbReference>
<dbReference type="PANTHER" id="PTHR45739:SF7">
    <property type="entry name" value="FRAS1-RELATED EXTRACELLULAR MATRIX PROTEIN 1"/>
    <property type="match status" value="1"/>
</dbReference>
<dbReference type="SUPFAM" id="SSF56436">
    <property type="entry name" value="C-type lectin-like"/>
    <property type="match status" value="1"/>
</dbReference>
<feature type="repeat" description="CSPG" evidence="11">
    <location>
        <begin position="502"/>
        <end position="596"/>
    </location>
</feature>
<feature type="signal peptide" evidence="12">
    <location>
        <begin position="1"/>
        <end position="19"/>
    </location>
</feature>
<evidence type="ECO:0000259" key="13">
    <source>
        <dbReference type="PROSITE" id="PS50041"/>
    </source>
</evidence>
<dbReference type="PROSITE" id="PS50041">
    <property type="entry name" value="C_TYPE_LECTIN_2"/>
    <property type="match status" value="1"/>
</dbReference>
<dbReference type="GO" id="GO:0007154">
    <property type="term" value="P:cell communication"/>
    <property type="evidence" value="ECO:0007669"/>
    <property type="project" value="InterPro"/>
</dbReference>
<dbReference type="InterPro" id="IPR001304">
    <property type="entry name" value="C-type_lectin-like"/>
</dbReference>
<dbReference type="Proteomes" id="UP001474421">
    <property type="component" value="Unassembled WGS sequence"/>
</dbReference>
<gene>
    <name evidence="14" type="ORF">NXF25_006915</name>
</gene>
<keyword evidence="5 12" id="KW-0732">Signal</keyword>
<evidence type="ECO:0000256" key="1">
    <source>
        <dbReference type="ARBA" id="ARBA00004613"/>
    </source>
</evidence>
<keyword evidence="3" id="KW-0964">Secreted</keyword>
<evidence type="ECO:0000313" key="15">
    <source>
        <dbReference type="Proteomes" id="UP001474421"/>
    </source>
</evidence>